<dbReference type="Pfam" id="PF13692">
    <property type="entry name" value="Glyco_trans_1_4"/>
    <property type="match status" value="1"/>
</dbReference>
<sequence length="387" mass="41796">MSQNVVITANSAWYIANFRAGLVRAIAERGMTPVLIAPPDASAPFSEAETITLELERSGTNPARDAGLLGAFVRAFLKIRPAAGFSFTIKPNIYAAIAGRMLGTPVMPTVTGLGTVFIKGGGLMGLVERMYRFAFKRCPVVFFENRHDLDTFVERGMVDISQARLVPGCGVDLERFAATPLPQGRFTFLLVARLLRDKGVGEYVEAARILRDKGIAANFQILGPLDVGNRTAFAREEVDRWAAHGLIDYLGEAADVRPFLARASAIVLPSYREGLPRALLEGAAMGRPLVATDVPGCRDIVTDKVDGFLCQARSGPSLASAMERLLSLSRDRQAEMGKAARRTVEQRFDERGVVATYLDALDCHGLQSLPALSRRSPALAGDPTSSS</sequence>
<evidence type="ECO:0000313" key="2">
    <source>
        <dbReference type="Proteomes" id="UP000515971"/>
    </source>
</evidence>
<protein>
    <submittedName>
        <fullName evidence="1">Glycosyltransferase family 4 protein</fullName>
    </submittedName>
</protein>
<dbReference type="PANTHER" id="PTHR12526:SF638">
    <property type="entry name" value="SPORE COAT PROTEIN SA"/>
    <property type="match status" value="1"/>
</dbReference>
<keyword evidence="2" id="KW-1185">Reference proteome</keyword>
<organism evidence="1 2">
    <name type="scientific">Sphingomonas lutea</name>
    <dbReference type="NCBI Taxonomy" id="1045317"/>
    <lineage>
        <taxon>Bacteria</taxon>
        <taxon>Pseudomonadati</taxon>
        <taxon>Pseudomonadota</taxon>
        <taxon>Alphaproteobacteria</taxon>
        <taxon>Sphingomonadales</taxon>
        <taxon>Sphingomonadaceae</taxon>
        <taxon>Sphingomonas</taxon>
    </lineage>
</organism>
<dbReference type="AlphaFoldDB" id="A0A7G9SEU8"/>
<dbReference type="KEGG" id="slut:H9L13_06450"/>
<dbReference type="Proteomes" id="UP000515971">
    <property type="component" value="Chromosome"/>
</dbReference>
<gene>
    <name evidence="1" type="ORF">H9L13_06450</name>
</gene>
<keyword evidence="1" id="KW-0808">Transferase</keyword>
<dbReference type="SUPFAM" id="SSF53756">
    <property type="entry name" value="UDP-Glycosyltransferase/glycogen phosphorylase"/>
    <property type="match status" value="1"/>
</dbReference>
<dbReference type="GO" id="GO:0016757">
    <property type="term" value="F:glycosyltransferase activity"/>
    <property type="evidence" value="ECO:0007669"/>
    <property type="project" value="TreeGrafter"/>
</dbReference>
<dbReference type="EMBL" id="CP060718">
    <property type="protein sequence ID" value="QNN66373.1"/>
    <property type="molecule type" value="Genomic_DNA"/>
</dbReference>
<reference evidence="1 2" key="1">
    <citation type="submission" date="2020-08" db="EMBL/GenBank/DDBJ databases">
        <title>Genome sequence of Sphingomonas lutea KCTC 23642T.</title>
        <authorList>
            <person name="Hyun D.-W."/>
            <person name="Bae J.-W."/>
        </authorList>
    </citation>
    <scope>NUCLEOTIDE SEQUENCE [LARGE SCALE GENOMIC DNA]</scope>
    <source>
        <strain evidence="1 2">KCTC 23642</strain>
    </source>
</reference>
<dbReference type="RefSeq" id="WP_187536965.1">
    <property type="nucleotide sequence ID" value="NZ_BAABJT010000001.1"/>
</dbReference>
<evidence type="ECO:0000313" key="1">
    <source>
        <dbReference type="EMBL" id="QNN66373.1"/>
    </source>
</evidence>
<name>A0A7G9SEU8_9SPHN</name>
<proteinExistence type="predicted"/>
<accession>A0A7G9SEU8</accession>
<dbReference type="Gene3D" id="3.40.50.2000">
    <property type="entry name" value="Glycogen Phosphorylase B"/>
    <property type="match status" value="2"/>
</dbReference>
<dbReference type="PANTHER" id="PTHR12526">
    <property type="entry name" value="GLYCOSYLTRANSFERASE"/>
    <property type="match status" value="1"/>
</dbReference>
<dbReference type="CDD" id="cd03808">
    <property type="entry name" value="GT4_CapM-like"/>
    <property type="match status" value="1"/>
</dbReference>